<comment type="similarity">
    <text evidence="2">Belongs to the BMP lipoprotein family.</text>
</comment>
<evidence type="ECO:0000256" key="1">
    <source>
        <dbReference type="ARBA" id="ARBA00004193"/>
    </source>
</evidence>
<dbReference type="Proteomes" id="UP001597326">
    <property type="component" value="Unassembled WGS sequence"/>
</dbReference>
<sequence>MKKSLVAPAMLSALALSIAGCAKAPDATSTTSSTSTTTTSASAGGNASSGAFKACMVSDEGGFDDKSFNQTSHDGLVKAVKDLQVEQGEMQSATANDFAKNINEMVKAKCNIIITVGFMLGDATVAAAKANPDVQFAIVDWNDAAKTAGLKNLKPLIFNTAQPSFMAGYTAAAMSKTGTVGTFGGMNIPTVTIFMDGFAQGAQYYNTQKSKSVKVLGWDPKNPKGGQFTGNFSDVAGGSRIASTLTSQGADVIFPVAGPAGEGALQVAQKSGGKASAVWVDTDGCVSAANYCSSIMTSVQKAMDVAVFDAIKAAKDGTFSSDPYVGTLENDGVKLSDFHQFDSKVPAELKTELETVKADIISGKIKIESASQPK</sequence>
<feature type="domain" description="ABC transporter substrate-binding protein PnrA-like" evidence="9">
    <location>
        <begin position="54"/>
        <end position="366"/>
    </location>
</feature>
<comment type="caution">
    <text evidence="10">The sequence shown here is derived from an EMBL/GenBank/DDBJ whole genome shotgun (WGS) entry which is preliminary data.</text>
</comment>
<keyword evidence="5" id="KW-0472">Membrane</keyword>
<dbReference type="PANTHER" id="PTHR34296:SF2">
    <property type="entry name" value="ABC TRANSPORTER GUANOSINE-BINDING PROTEIN NUPN"/>
    <property type="match status" value="1"/>
</dbReference>
<comment type="subcellular location">
    <subcellularLocation>
        <location evidence="1">Cell membrane</location>
        <topology evidence="1">Lipid-anchor</topology>
    </subcellularLocation>
</comment>
<keyword evidence="3" id="KW-1003">Cell membrane</keyword>
<evidence type="ECO:0000256" key="5">
    <source>
        <dbReference type="ARBA" id="ARBA00023136"/>
    </source>
</evidence>
<protein>
    <submittedName>
        <fullName evidence="10">BMP family protein</fullName>
    </submittedName>
</protein>
<dbReference type="EMBL" id="JBHUFZ010000025">
    <property type="protein sequence ID" value="MFD1890695.1"/>
    <property type="molecule type" value="Genomic_DNA"/>
</dbReference>
<dbReference type="InterPro" id="IPR028082">
    <property type="entry name" value="Peripla_BP_I"/>
</dbReference>
<feature type="signal peptide" evidence="8">
    <location>
        <begin position="1"/>
        <end position="24"/>
    </location>
</feature>
<feature type="compositionally biased region" description="Low complexity" evidence="7">
    <location>
        <begin position="27"/>
        <end position="47"/>
    </location>
</feature>
<evidence type="ECO:0000256" key="2">
    <source>
        <dbReference type="ARBA" id="ARBA00008610"/>
    </source>
</evidence>
<evidence type="ECO:0000256" key="3">
    <source>
        <dbReference type="ARBA" id="ARBA00022475"/>
    </source>
</evidence>
<dbReference type="CDD" id="cd06354">
    <property type="entry name" value="PBP1_PrnA-like"/>
    <property type="match status" value="1"/>
</dbReference>
<feature type="region of interest" description="Disordered" evidence="7">
    <location>
        <begin position="25"/>
        <end position="47"/>
    </location>
</feature>
<accession>A0ABW4RWP9</accession>
<proteinExistence type="inferred from homology"/>
<feature type="chain" id="PRO_5045104289" evidence="8">
    <location>
        <begin position="25"/>
        <end position="374"/>
    </location>
</feature>
<dbReference type="PROSITE" id="PS51257">
    <property type="entry name" value="PROKAR_LIPOPROTEIN"/>
    <property type="match status" value="1"/>
</dbReference>
<gene>
    <name evidence="10" type="ORF">ACFSCS_10960</name>
</gene>
<dbReference type="InterPro" id="IPR050957">
    <property type="entry name" value="BMP_lipoprotein"/>
</dbReference>
<evidence type="ECO:0000256" key="8">
    <source>
        <dbReference type="SAM" id="SignalP"/>
    </source>
</evidence>
<dbReference type="Pfam" id="PF02608">
    <property type="entry name" value="Bmp"/>
    <property type="match status" value="1"/>
</dbReference>
<dbReference type="SUPFAM" id="SSF53822">
    <property type="entry name" value="Periplasmic binding protein-like I"/>
    <property type="match status" value="1"/>
</dbReference>
<keyword evidence="11" id="KW-1185">Reference proteome</keyword>
<evidence type="ECO:0000256" key="4">
    <source>
        <dbReference type="ARBA" id="ARBA00022729"/>
    </source>
</evidence>
<organism evidence="10 11">
    <name type="scientific">Luteococcus peritonei</name>
    <dbReference type="NCBI Taxonomy" id="88874"/>
    <lineage>
        <taxon>Bacteria</taxon>
        <taxon>Bacillati</taxon>
        <taxon>Actinomycetota</taxon>
        <taxon>Actinomycetes</taxon>
        <taxon>Propionibacteriales</taxon>
        <taxon>Propionibacteriaceae</taxon>
        <taxon>Luteococcus</taxon>
    </lineage>
</organism>
<dbReference type="RefSeq" id="WP_343872004.1">
    <property type="nucleotide sequence ID" value="NZ_BAAAIX010000004.1"/>
</dbReference>
<dbReference type="Gene3D" id="3.40.50.2300">
    <property type="match status" value="2"/>
</dbReference>
<evidence type="ECO:0000259" key="9">
    <source>
        <dbReference type="Pfam" id="PF02608"/>
    </source>
</evidence>
<name>A0ABW4RWP9_9ACTN</name>
<evidence type="ECO:0000313" key="10">
    <source>
        <dbReference type="EMBL" id="MFD1890695.1"/>
    </source>
</evidence>
<evidence type="ECO:0000256" key="6">
    <source>
        <dbReference type="ARBA" id="ARBA00023288"/>
    </source>
</evidence>
<keyword evidence="4 8" id="KW-0732">Signal</keyword>
<keyword evidence="6" id="KW-0449">Lipoprotein</keyword>
<evidence type="ECO:0000256" key="7">
    <source>
        <dbReference type="SAM" id="MobiDB-lite"/>
    </source>
</evidence>
<reference evidence="11" key="1">
    <citation type="journal article" date="2019" name="Int. J. Syst. Evol. Microbiol.">
        <title>The Global Catalogue of Microorganisms (GCM) 10K type strain sequencing project: providing services to taxonomists for standard genome sequencing and annotation.</title>
        <authorList>
            <consortium name="The Broad Institute Genomics Platform"/>
            <consortium name="The Broad Institute Genome Sequencing Center for Infectious Disease"/>
            <person name="Wu L."/>
            <person name="Ma J."/>
        </authorList>
    </citation>
    <scope>NUCLEOTIDE SEQUENCE [LARGE SCALE GENOMIC DNA]</scope>
    <source>
        <strain evidence="11">CAIM 431</strain>
    </source>
</reference>
<dbReference type="InterPro" id="IPR003760">
    <property type="entry name" value="PnrA-like"/>
</dbReference>
<dbReference type="PANTHER" id="PTHR34296">
    <property type="entry name" value="TRANSCRIPTIONAL ACTIVATOR PROTEIN MED"/>
    <property type="match status" value="1"/>
</dbReference>
<evidence type="ECO:0000313" key="11">
    <source>
        <dbReference type="Proteomes" id="UP001597326"/>
    </source>
</evidence>